<evidence type="ECO:0000256" key="6">
    <source>
        <dbReference type="ARBA" id="ARBA00022729"/>
    </source>
</evidence>
<dbReference type="SUPFAM" id="SSF82171">
    <property type="entry name" value="DPP6 N-terminal domain-like"/>
    <property type="match status" value="1"/>
</dbReference>
<dbReference type="GO" id="GO:0006508">
    <property type="term" value="P:proteolysis"/>
    <property type="evidence" value="ECO:0007669"/>
    <property type="project" value="UniProtKB-KW"/>
</dbReference>
<dbReference type="PANTHER" id="PTHR42776">
    <property type="entry name" value="SERINE PEPTIDASE S9 FAMILY MEMBER"/>
    <property type="match status" value="1"/>
</dbReference>
<proteinExistence type="inferred from homology"/>
<dbReference type="InterPro" id="IPR001375">
    <property type="entry name" value="Peptidase_S9_cat"/>
</dbReference>
<dbReference type="FunFam" id="3.40.50.1820:FF:000028">
    <property type="entry name" value="S9 family peptidase"/>
    <property type="match status" value="1"/>
</dbReference>
<dbReference type="GO" id="GO:0008239">
    <property type="term" value="F:dipeptidyl-peptidase activity"/>
    <property type="evidence" value="ECO:0007669"/>
    <property type="project" value="UniProtKB-ARBA"/>
</dbReference>
<evidence type="ECO:0000256" key="2">
    <source>
        <dbReference type="ARBA" id="ARBA00010040"/>
    </source>
</evidence>
<dbReference type="AlphaFoldDB" id="A0A6L5XF80"/>
<comment type="subcellular location">
    <subcellularLocation>
        <location evidence="1">Periplasm</location>
    </subcellularLocation>
</comment>
<evidence type="ECO:0000256" key="4">
    <source>
        <dbReference type="ARBA" id="ARBA00022438"/>
    </source>
</evidence>
<dbReference type="GO" id="GO:0004177">
    <property type="term" value="F:aminopeptidase activity"/>
    <property type="evidence" value="ECO:0007669"/>
    <property type="project" value="UniProtKB-KW"/>
</dbReference>
<name>A0A6L5XF80_9BACT</name>
<dbReference type="FunFam" id="2.120.10.30:FF:000079">
    <property type="entry name" value="S9 family peptidase"/>
    <property type="match status" value="1"/>
</dbReference>
<feature type="domain" description="Peptidase S9 prolyl oligopeptidase catalytic" evidence="12">
    <location>
        <begin position="487"/>
        <end position="699"/>
    </location>
</feature>
<keyword evidence="4" id="KW-0031">Aminopeptidase</keyword>
<evidence type="ECO:0000256" key="10">
    <source>
        <dbReference type="ARBA" id="ARBA00070574"/>
    </source>
</evidence>
<evidence type="ECO:0000256" key="1">
    <source>
        <dbReference type="ARBA" id="ARBA00004418"/>
    </source>
</evidence>
<evidence type="ECO:0000256" key="8">
    <source>
        <dbReference type="ARBA" id="ARBA00022801"/>
    </source>
</evidence>
<dbReference type="InterPro" id="IPR029058">
    <property type="entry name" value="AB_hydrolase_fold"/>
</dbReference>
<feature type="chain" id="PRO_5026769761" description="Dipeptidyl-peptidase 5" evidence="11">
    <location>
        <begin position="23"/>
        <end position="714"/>
    </location>
</feature>
<dbReference type="GO" id="GO:0042597">
    <property type="term" value="C:periplasmic space"/>
    <property type="evidence" value="ECO:0007669"/>
    <property type="project" value="UniProtKB-SubCell"/>
</dbReference>
<evidence type="ECO:0000256" key="9">
    <source>
        <dbReference type="ARBA" id="ARBA00022825"/>
    </source>
</evidence>
<comment type="subunit">
    <text evidence="3">Homodimer.</text>
</comment>
<dbReference type="PANTHER" id="PTHR42776:SF13">
    <property type="entry name" value="DIPEPTIDYL-PEPTIDASE 5"/>
    <property type="match status" value="1"/>
</dbReference>
<evidence type="ECO:0000313" key="13">
    <source>
        <dbReference type="EMBL" id="MSS18196.1"/>
    </source>
</evidence>
<evidence type="ECO:0000256" key="11">
    <source>
        <dbReference type="SAM" id="SignalP"/>
    </source>
</evidence>
<evidence type="ECO:0000256" key="3">
    <source>
        <dbReference type="ARBA" id="ARBA00011738"/>
    </source>
</evidence>
<dbReference type="Pfam" id="PF00326">
    <property type="entry name" value="Peptidase_S9"/>
    <property type="match status" value="1"/>
</dbReference>
<sequence length="714" mass="80431">MKIFKPVIMASAMAMMATGTPAATGQNVTKAPGGKFTPEVLNSFGRVSDPQVSPDGKRVLYGVTRIDIAANKSNRDLWVMDIDGKNATQLTNTPNSESNAVWIDGGKRIAFVYKDDKADKAVNQVWVMNADGTGRQCVSSMKKDIEGFSISPDEKKIIVISTVKYDTRAVDVYPDMPKSDARIIDDLMYRHWNEWVEEIPQPWVGDFDGMQVANLKNVLEGTKFESPMRPWGGVEQLAWMPDSKSFIYVCRKKVGKDYALSTNSDLYLYDLASGNTTNLTEGMMGYDNNPVVSRSGKIAWISMEHDGYEADKNRIFVMDKPGGTKVDLTADWDYSVDAVAWSPDEKYIYFTAPYHGTIPMFRINVANKKVEQIAGGWQDYSGMISVGKNLIVTTVQSYSSPAEIYSVKIGTKPAAQLSTAATKLTAVNDELLASIDPISCRQEWVPTTDGKQMLTWVVLPPNFDPNKKYPSIFFCEGGPQSPVSQFWSYRWNIRIMANHGYVVILPNRRGMPGWGTEWNAEISGDYSGQNMKDYMAAADYMKKQSYIDGDHMGCVGASYGGYSVYWLAGHHNNRFACFLSHAGIFDLRAQYLETEEMWFVNWDLGGAPWDKDNATAMRSYREADPKNFVQNWDKPIMVTTGENDFRISYTQTMQAFNAARLRGIPTHMVLYPSECHWVQRPQNSIVWQREYFKWLDRWLMPDSEAAKQAAAQGK</sequence>
<dbReference type="GO" id="GO:0042277">
    <property type="term" value="F:peptide binding"/>
    <property type="evidence" value="ECO:0007669"/>
    <property type="project" value="UniProtKB-ARBA"/>
</dbReference>
<dbReference type="EMBL" id="VULT01000017">
    <property type="protein sequence ID" value="MSS18196.1"/>
    <property type="molecule type" value="Genomic_DNA"/>
</dbReference>
<dbReference type="GO" id="GO:0043171">
    <property type="term" value="P:peptide catabolic process"/>
    <property type="evidence" value="ECO:0007669"/>
    <property type="project" value="UniProtKB-ARBA"/>
</dbReference>
<dbReference type="GO" id="GO:0004252">
    <property type="term" value="F:serine-type endopeptidase activity"/>
    <property type="evidence" value="ECO:0007669"/>
    <property type="project" value="TreeGrafter"/>
</dbReference>
<keyword evidence="6 11" id="KW-0732">Signal</keyword>
<evidence type="ECO:0000313" key="14">
    <source>
        <dbReference type="Proteomes" id="UP000483362"/>
    </source>
</evidence>
<dbReference type="Gene3D" id="3.40.50.1820">
    <property type="entry name" value="alpha/beta hydrolase"/>
    <property type="match status" value="1"/>
</dbReference>
<keyword evidence="14" id="KW-1185">Reference proteome</keyword>
<keyword evidence="9" id="KW-0720">Serine protease</keyword>
<dbReference type="RefSeq" id="WP_154328834.1">
    <property type="nucleotide sequence ID" value="NZ_CP045696.1"/>
</dbReference>
<dbReference type="InterPro" id="IPR011042">
    <property type="entry name" value="6-blade_b-propeller_TolB-like"/>
</dbReference>
<organism evidence="13 14">
    <name type="scientific">Sodaliphilus pleomorphus</name>
    <dbReference type="NCBI Taxonomy" id="2606626"/>
    <lineage>
        <taxon>Bacteria</taxon>
        <taxon>Pseudomonadati</taxon>
        <taxon>Bacteroidota</taxon>
        <taxon>Bacteroidia</taxon>
        <taxon>Bacteroidales</taxon>
        <taxon>Muribaculaceae</taxon>
        <taxon>Sodaliphilus</taxon>
    </lineage>
</organism>
<gene>
    <name evidence="13" type="ORF">FYJ29_10560</name>
</gene>
<dbReference type="Proteomes" id="UP000483362">
    <property type="component" value="Unassembled WGS sequence"/>
</dbReference>
<feature type="signal peptide" evidence="11">
    <location>
        <begin position="1"/>
        <end position="22"/>
    </location>
</feature>
<comment type="caution">
    <text evidence="13">The sequence shown here is derived from an EMBL/GenBank/DDBJ whole genome shotgun (WGS) entry which is preliminary data.</text>
</comment>
<keyword evidence="5" id="KW-0645">Protease</keyword>
<comment type="similarity">
    <text evidence="2">Belongs to the peptidase S9C family.</text>
</comment>
<keyword evidence="7" id="KW-0574">Periplasm</keyword>
<evidence type="ECO:0000259" key="12">
    <source>
        <dbReference type="Pfam" id="PF00326"/>
    </source>
</evidence>
<dbReference type="Gene3D" id="2.120.10.30">
    <property type="entry name" value="TolB, C-terminal domain"/>
    <property type="match status" value="2"/>
</dbReference>
<accession>A0A6L5XF80</accession>
<evidence type="ECO:0000256" key="5">
    <source>
        <dbReference type="ARBA" id="ARBA00022670"/>
    </source>
</evidence>
<keyword evidence="8" id="KW-0378">Hydrolase</keyword>
<evidence type="ECO:0000256" key="7">
    <source>
        <dbReference type="ARBA" id="ARBA00022764"/>
    </source>
</evidence>
<reference evidence="13 14" key="1">
    <citation type="submission" date="2019-08" db="EMBL/GenBank/DDBJ databases">
        <title>In-depth cultivation of the pig gut microbiome towards novel bacterial diversity and tailored functional studies.</title>
        <authorList>
            <person name="Wylensek D."/>
            <person name="Hitch T.C.A."/>
            <person name="Clavel T."/>
        </authorList>
    </citation>
    <scope>NUCLEOTIDE SEQUENCE [LARGE SCALE GENOMIC DNA]</scope>
    <source>
        <strain evidence="13 14">Oil-RF-744-WCA-WT-10</strain>
    </source>
</reference>
<dbReference type="SUPFAM" id="SSF53474">
    <property type="entry name" value="alpha/beta-Hydrolases"/>
    <property type="match status" value="1"/>
</dbReference>
<protein>
    <recommendedName>
        <fullName evidence="10">Dipeptidyl-peptidase 5</fullName>
    </recommendedName>
</protein>